<sequence length="144" mass="16100">MQLSTTQLNLEQCTCFNLRKATRVVTQIFDEKLRPSGLRATQFSILAVMAAAESSTINKLAQTLAMDRTTLTRNLKPLEKQGLIEINPGEDRRTRLVALTAKGQENLTQAIPLWEQAQTEVIEKLGVGPWHNLLERLTETVSIA</sequence>
<dbReference type="Pfam" id="PF12802">
    <property type="entry name" value="MarR_2"/>
    <property type="match status" value="1"/>
</dbReference>
<keyword evidence="3" id="KW-0804">Transcription</keyword>
<dbReference type="PANTHER" id="PTHR42756">
    <property type="entry name" value="TRANSCRIPTIONAL REGULATOR, MARR"/>
    <property type="match status" value="1"/>
</dbReference>
<gene>
    <name evidence="5" type="ORF">BJP34_04325</name>
</gene>
<dbReference type="Gene3D" id="1.10.10.10">
    <property type="entry name" value="Winged helix-like DNA-binding domain superfamily/Winged helix DNA-binding domain"/>
    <property type="match status" value="1"/>
</dbReference>
<dbReference type="PROSITE" id="PS50995">
    <property type="entry name" value="HTH_MARR_2"/>
    <property type="match status" value="1"/>
</dbReference>
<feature type="domain" description="HTH marR-type" evidence="4">
    <location>
        <begin position="1"/>
        <end position="142"/>
    </location>
</feature>
<dbReference type="STRING" id="1458985.BJP34_04325"/>
<evidence type="ECO:0000256" key="1">
    <source>
        <dbReference type="ARBA" id="ARBA00023015"/>
    </source>
</evidence>
<dbReference type="InterPro" id="IPR036388">
    <property type="entry name" value="WH-like_DNA-bd_sf"/>
</dbReference>
<evidence type="ECO:0000259" key="4">
    <source>
        <dbReference type="PROSITE" id="PS50995"/>
    </source>
</evidence>
<dbReference type="GO" id="GO:0003677">
    <property type="term" value="F:DNA binding"/>
    <property type="evidence" value="ECO:0007669"/>
    <property type="project" value="UniProtKB-KW"/>
</dbReference>
<dbReference type="RefSeq" id="WP_070391288.1">
    <property type="nucleotide sequence ID" value="NZ_CP017599.1"/>
</dbReference>
<dbReference type="InterPro" id="IPR000835">
    <property type="entry name" value="HTH_MarR-typ"/>
</dbReference>
<proteinExistence type="predicted"/>
<keyword evidence="1" id="KW-0805">Transcription regulation</keyword>
<dbReference type="OrthoDB" id="165131at2"/>
<reference evidence="6" key="1">
    <citation type="submission" date="2016-10" db="EMBL/GenBank/DDBJ databases">
        <title>Comparative genomics uncovers the prolific and rare metabolic potential of the cyanobacterial genus Moorea.</title>
        <authorList>
            <person name="Leao T."/>
            <person name="Castelao G."/>
            <person name="Korobeynikov A."/>
            <person name="Monroe E.A."/>
            <person name="Podell S."/>
            <person name="Glukhov E."/>
            <person name="Allen E."/>
            <person name="Gerwick W.H."/>
            <person name="Gerwick L."/>
        </authorList>
    </citation>
    <scope>NUCLEOTIDE SEQUENCE [LARGE SCALE GENOMIC DNA]</scope>
    <source>
        <strain evidence="6">PAL-8-15-08-1</strain>
    </source>
</reference>
<keyword evidence="2" id="KW-0238">DNA-binding</keyword>
<protein>
    <submittedName>
        <fullName evidence="5">MarR family transcriptional regulator</fullName>
    </submittedName>
</protein>
<evidence type="ECO:0000256" key="2">
    <source>
        <dbReference type="ARBA" id="ARBA00023125"/>
    </source>
</evidence>
<accession>A0A1D8TMB0</accession>
<evidence type="ECO:0000256" key="3">
    <source>
        <dbReference type="ARBA" id="ARBA00023163"/>
    </source>
</evidence>
<dbReference type="SMART" id="SM00347">
    <property type="entry name" value="HTH_MARR"/>
    <property type="match status" value="1"/>
</dbReference>
<dbReference type="GO" id="GO:0003700">
    <property type="term" value="F:DNA-binding transcription factor activity"/>
    <property type="evidence" value="ECO:0007669"/>
    <property type="project" value="InterPro"/>
</dbReference>
<evidence type="ECO:0000313" key="5">
    <source>
        <dbReference type="EMBL" id="AOW98781.1"/>
    </source>
</evidence>
<dbReference type="InterPro" id="IPR036390">
    <property type="entry name" value="WH_DNA-bd_sf"/>
</dbReference>
<name>A0A1D8TMB0_9CYAN</name>
<dbReference type="KEGG" id="mpro:BJP34_04325"/>
<dbReference type="PANTHER" id="PTHR42756:SF1">
    <property type="entry name" value="TRANSCRIPTIONAL REPRESSOR OF EMRAB OPERON"/>
    <property type="match status" value="1"/>
</dbReference>
<organism evidence="5 6">
    <name type="scientific">Moorena producens PAL-8-15-08-1</name>
    <dbReference type="NCBI Taxonomy" id="1458985"/>
    <lineage>
        <taxon>Bacteria</taxon>
        <taxon>Bacillati</taxon>
        <taxon>Cyanobacteriota</taxon>
        <taxon>Cyanophyceae</taxon>
        <taxon>Coleofasciculales</taxon>
        <taxon>Coleofasciculaceae</taxon>
        <taxon>Moorena</taxon>
    </lineage>
</organism>
<dbReference type="AlphaFoldDB" id="A0A1D8TMB0"/>
<dbReference type="Proteomes" id="UP000177870">
    <property type="component" value="Chromosome"/>
</dbReference>
<dbReference type="SUPFAM" id="SSF46785">
    <property type="entry name" value="Winged helix' DNA-binding domain"/>
    <property type="match status" value="1"/>
</dbReference>
<dbReference type="EMBL" id="CP017599">
    <property type="protein sequence ID" value="AOW98781.1"/>
    <property type="molecule type" value="Genomic_DNA"/>
</dbReference>
<evidence type="ECO:0000313" key="6">
    <source>
        <dbReference type="Proteomes" id="UP000177870"/>
    </source>
</evidence>